<dbReference type="GO" id="GO:0000725">
    <property type="term" value="P:recombinational repair"/>
    <property type="evidence" value="ECO:0007669"/>
    <property type="project" value="TreeGrafter"/>
</dbReference>
<evidence type="ECO:0000256" key="8">
    <source>
        <dbReference type="ARBA" id="ARBA00034617"/>
    </source>
</evidence>
<evidence type="ECO:0000256" key="1">
    <source>
        <dbReference type="ARBA" id="ARBA00009922"/>
    </source>
</evidence>
<comment type="similarity">
    <text evidence="1">Belongs to the helicase family. UvrD subfamily.</text>
</comment>
<feature type="binding site" evidence="11">
    <location>
        <begin position="47"/>
        <end position="54"/>
    </location>
    <ligand>
        <name>ATP</name>
        <dbReference type="ChEBI" id="CHEBI:30616"/>
    </ligand>
</feature>
<dbReference type="EC" id="5.6.2.4" evidence="9"/>
<comment type="caution">
    <text evidence="13">The sequence shown here is derived from an EMBL/GenBank/DDBJ whole genome shotgun (WGS) entry which is preliminary data.</text>
</comment>
<dbReference type="GO" id="GO:0016787">
    <property type="term" value="F:hydrolase activity"/>
    <property type="evidence" value="ECO:0007669"/>
    <property type="project" value="UniProtKB-UniRule"/>
</dbReference>
<organism evidence="13 14">
    <name type="scientific">Deinococcus metallilatus</name>
    <dbReference type="NCBI Taxonomy" id="1211322"/>
    <lineage>
        <taxon>Bacteria</taxon>
        <taxon>Thermotogati</taxon>
        <taxon>Deinococcota</taxon>
        <taxon>Deinococci</taxon>
        <taxon>Deinococcales</taxon>
        <taxon>Deinococcaceae</taxon>
        <taxon>Deinococcus</taxon>
    </lineage>
</organism>
<comment type="catalytic activity">
    <reaction evidence="8">
        <text>Couples ATP hydrolysis with the unwinding of duplex DNA by translocating in the 3'-5' direction.</text>
        <dbReference type="EC" id="5.6.2.4"/>
    </reaction>
</comment>
<evidence type="ECO:0000256" key="10">
    <source>
        <dbReference type="ARBA" id="ARBA00048988"/>
    </source>
</evidence>
<keyword evidence="3 11" id="KW-0378">Hydrolase</keyword>
<dbReference type="Pfam" id="PF00580">
    <property type="entry name" value="UvrD-helicase"/>
    <property type="match status" value="1"/>
</dbReference>
<keyword evidence="6" id="KW-0238">DNA-binding</keyword>
<dbReference type="GO" id="GO:0003677">
    <property type="term" value="F:DNA binding"/>
    <property type="evidence" value="ECO:0007669"/>
    <property type="project" value="UniProtKB-KW"/>
</dbReference>
<evidence type="ECO:0000256" key="2">
    <source>
        <dbReference type="ARBA" id="ARBA00022741"/>
    </source>
</evidence>
<evidence type="ECO:0000256" key="5">
    <source>
        <dbReference type="ARBA" id="ARBA00022840"/>
    </source>
</evidence>
<dbReference type="PANTHER" id="PTHR11070:SF2">
    <property type="entry name" value="ATP-DEPENDENT DNA HELICASE SRS2"/>
    <property type="match status" value="1"/>
</dbReference>
<dbReference type="GO" id="GO:0033202">
    <property type="term" value="C:DNA helicase complex"/>
    <property type="evidence" value="ECO:0007669"/>
    <property type="project" value="TreeGrafter"/>
</dbReference>
<evidence type="ECO:0000256" key="6">
    <source>
        <dbReference type="ARBA" id="ARBA00023125"/>
    </source>
</evidence>
<evidence type="ECO:0000256" key="9">
    <source>
        <dbReference type="ARBA" id="ARBA00034808"/>
    </source>
</evidence>
<accession>A0AAJ5F5K3</accession>
<dbReference type="InterPro" id="IPR013986">
    <property type="entry name" value="DExx_box_DNA_helicase_dom_sf"/>
</dbReference>
<dbReference type="EMBL" id="VBRC01000020">
    <property type="protein sequence ID" value="TLK21794.1"/>
    <property type="molecule type" value="Genomic_DNA"/>
</dbReference>
<evidence type="ECO:0000256" key="4">
    <source>
        <dbReference type="ARBA" id="ARBA00022806"/>
    </source>
</evidence>
<proteinExistence type="inferred from homology"/>
<dbReference type="Gene3D" id="3.40.50.300">
    <property type="entry name" value="P-loop containing nucleotide triphosphate hydrolases"/>
    <property type="match status" value="3"/>
</dbReference>
<keyword evidence="7" id="KW-0413">Isomerase</keyword>
<dbReference type="Proteomes" id="UP000308000">
    <property type="component" value="Unassembled WGS sequence"/>
</dbReference>
<comment type="catalytic activity">
    <reaction evidence="10">
        <text>ATP + H2O = ADP + phosphate + H(+)</text>
        <dbReference type="Rhea" id="RHEA:13065"/>
        <dbReference type="ChEBI" id="CHEBI:15377"/>
        <dbReference type="ChEBI" id="CHEBI:15378"/>
        <dbReference type="ChEBI" id="CHEBI:30616"/>
        <dbReference type="ChEBI" id="CHEBI:43474"/>
        <dbReference type="ChEBI" id="CHEBI:456216"/>
        <dbReference type="EC" id="5.6.2.4"/>
    </reaction>
</comment>
<dbReference type="GO" id="GO:0005829">
    <property type="term" value="C:cytosol"/>
    <property type="evidence" value="ECO:0007669"/>
    <property type="project" value="TreeGrafter"/>
</dbReference>
<feature type="domain" description="UvrD-like helicase ATP-binding" evidence="12">
    <location>
        <begin position="26"/>
        <end position="340"/>
    </location>
</feature>
<name>A0AAJ5F5K3_9DEIO</name>
<evidence type="ECO:0000256" key="3">
    <source>
        <dbReference type="ARBA" id="ARBA00022801"/>
    </source>
</evidence>
<evidence type="ECO:0000313" key="13">
    <source>
        <dbReference type="EMBL" id="TLK21794.1"/>
    </source>
</evidence>
<keyword evidence="2 11" id="KW-0547">Nucleotide-binding</keyword>
<dbReference type="Gene3D" id="1.10.10.160">
    <property type="match status" value="1"/>
</dbReference>
<dbReference type="GO" id="GO:0043138">
    <property type="term" value="F:3'-5' DNA helicase activity"/>
    <property type="evidence" value="ECO:0007669"/>
    <property type="project" value="UniProtKB-EC"/>
</dbReference>
<dbReference type="Pfam" id="PF13361">
    <property type="entry name" value="UvrD_C"/>
    <property type="match status" value="2"/>
</dbReference>
<dbReference type="InterPro" id="IPR000212">
    <property type="entry name" value="DNA_helicase_UvrD/REP"/>
</dbReference>
<dbReference type="PANTHER" id="PTHR11070">
    <property type="entry name" value="UVRD / RECB / PCRA DNA HELICASE FAMILY MEMBER"/>
    <property type="match status" value="1"/>
</dbReference>
<keyword evidence="5 11" id="KW-0067">ATP-binding</keyword>
<dbReference type="CDD" id="cd17932">
    <property type="entry name" value="DEXQc_UvrD"/>
    <property type="match status" value="1"/>
</dbReference>
<dbReference type="PROSITE" id="PS51198">
    <property type="entry name" value="UVRD_HELICASE_ATP_BIND"/>
    <property type="match status" value="1"/>
</dbReference>
<dbReference type="InterPro" id="IPR014017">
    <property type="entry name" value="DNA_helicase_UvrD-like_C"/>
</dbReference>
<dbReference type="SUPFAM" id="SSF52540">
    <property type="entry name" value="P-loop containing nucleoside triphosphate hydrolases"/>
    <property type="match status" value="1"/>
</dbReference>
<sequence length="867" mass="97242">MSESVCQNVPIVSSLTLESLFAEAGFTPNPPQLQAILHTQGPLFLVAGPGSGKTRVLLWRTVNLMVFHGVQPEEIFLATFTEKAAKQLRDGLLSLLGLVTNRTGTPYDLSKMYIGTVHSLCNRLLTDRAFSPGRQRAQSPVVMDALEQYFHLYRKRFWRDALAALGVEGELEDVQAQINRVFGNRNSSSRHKAVVGLQSLFNRFSEENLDPQDLLAKNTDPDLDLPLKLYAHYLTTLGQQVDLSLLQQAAYRAVQNFPDASALFKHVIVDEYQDTNAIQEKLYFALAGCGNICVVGDDEQALYRFRGATVENFVQFPERCHQYLQREPTRIALNTNYRSRKGVVDFYTAFMDVVNWKREGGGAYRIEGKSIQAHSSDAAPSVVVSDSGHPEDVSREIAKLIKDLIDADKVQDANQIACLFPSVKNAPAKRLEQALGELGLKVYSPRAKRFLETDEATVMLGLMLQVLGRAPREMEFNGGDYKLYHDWLDAAEKEAKAVIKADPRLAAFLQERRNEIAATLKDYHSLKGVLEKQGWAMTTPYDPAKHKRALMDAPGLSQRARQGLGNQHFDRVARERQAEGKPVTLSYTLNRATSLDWTVLDLFYRLTTFQPFKGMFDLAEQGKDEGPVTTLSLVSQLVSRFLEETQTILTASSFDNDLLRNQFSGSYLFALFRLGEGEYEDEEVPFPKGRVPFLTVHQSKGLEFPVVVLGSVRKDDRGPQTVETLVRPFLPAGGEPLEKVSTFDTMRMFYVALSRAQNLLVLAHTKGAGQSTHDSFKVMLAGPVNRIRDLDLSSVPAAKHEMDDASRTYSYTADYLRYLECPRSYMIFRKYDFADSRTGGMFFGNLVHQTIEDLHNRLIAARQGALA</sequence>
<keyword evidence="4 11" id="KW-0347">Helicase</keyword>
<evidence type="ECO:0000259" key="12">
    <source>
        <dbReference type="PROSITE" id="PS51198"/>
    </source>
</evidence>
<gene>
    <name evidence="13" type="ORF">FCS05_18595</name>
</gene>
<dbReference type="InterPro" id="IPR027417">
    <property type="entry name" value="P-loop_NTPase"/>
</dbReference>
<evidence type="ECO:0000256" key="7">
    <source>
        <dbReference type="ARBA" id="ARBA00023235"/>
    </source>
</evidence>
<dbReference type="InterPro" id="IPR014016">
    <property type="entry name" value="UvrD-like_ATP-bd"/>
</dbReference>
<evidence type="ECO:0000256" key="11">
    <source>
        <dbReference type="PROSITE-ProRule" id="PRU00560"/>
    </source>
</evidence>
<dbReference type="GO" id="GO:0005524">
    <property type="term" value="F:ATP binding"/>
    <property type="evidence" value="ECO:0007669"/>
    <property type="project" value="UniProtKB-UniRule"/>
</dbReference>
<reference evidence="13 14" key="1">
    <citation type="submission" date="2019-04" db="EMBL/GenBank/DDBJ databases">
        <title>Deinococcus metalilatus MA1002 mutant No.5.</title>
        <authorList>
            <person name="Park W."/>
            <person name="Park C."/>
        </authorList>
    </citation>
    <scope>NUCLEOTIDE SEQUENCE [LARGE SCALE GENOMIC DNA]</scope>
    <source>
        <strain evidence="13 14">MA1002-m5</strain>
    </source>
</reference>
<evidence type="ECO:0000313" key="14">
    <source>
        <dbReference type="Proteomes" id="UP000308000"/>
    </source>
</evidence>
<dbReference type="AlphaFoldDB" id="A0AAJ5F5K3"/>
<protein>
    <recommendedName>
        <fullName evidence="9">DNA 3'-5' helicase</fullName>
        <ecNumber evidence="9">5.6.2.4</ecNumber>
    </recommendedName>
</protein>